<evidence type="ECO:0000256" key="3">
    <source>
        <dbReference type="ARBA" id="ARBA00022722"/>
    </source>
</evidence>
<evidence type="ECO:0000313" key="9">
    <source>
        <dbReference type="Proteomes" id="UP000765509"/>
    </source>
</evidence>
<evidence type="ECO:0000256" key="4">
    <source>
        <dbReference type="ARBA" id="ARBA00022759"/>
    </source>
</evidence>
<keyword evidence="1" id="KW-0808">Transferase</keyword>
<evidence type="ECO:0000259" key="7">
    <source>
        <dbReference type="Pfam" id="PF17917"/>
    </source>
</evidence>
<reference evidence="8" key="1">
    <citation type="submission" date="2021-03" db="EMBL/GenBank/DDBJ databases">
        <title>Draft genome sequence of rust myrtle Austropuccinia psidii MF-1, a brazilian biotype.</title>
        <authorList>
            <person name="Quecine M.C."/>
            <person name="Pachon D.M.R."/>
            <person name="Bonatelli M.L."/>
            <person name="Correr F.H."/>
            <person name="Franceschini L.M."/>
            <person name="Leite T.F."/>
            <person name="Margarido G.R.A."/>
            <person name="Almeida C.A."/>
            <person name="Ferrarezi J.A."/>
            <person name="Labate C.A."/>
        </authorList>
    </citation>
    <scope>NUCLEOTIDE SEQUENCE</scope>
    <source>
        <strain evidence="8">MF-1</strain>
    </source>
</reference>
<dbReference type="PANTHER" id="PTHR37984">
    <property type="entry name" value="PROTEIN CBG26694"/>
    <property type="match status" value="1"/>
</dbReference>
<dbReference type="EMBL" id="AVOT02065133">
    <property type="protein sequence ID" value="MBW0557327.1"/>
    <property type="molecule type" value="Genomic_DNA"/>
</dbReference>
<dbReference type="GO" id="GO:0003964">
    <property type="term" value="F:RNA-directed DNA polymerase activity"/>
    <property type="evidence" value="ECO:0007669"/>
    <property type="project" value="UniProtKB-KW"/>
</dbReference>
<evidence type="ECO:0000313" key="8">
    <source>
        <dbReference type="EMBL" id="MBW0557327.1"/>
    </source>
</evidence>
<dbReference type="GO" id="GO:0004519">
    <property type="term" value="F:endonuclease activity"/>
    <property type="evidence" value="ECO:0007669"/>
    <property type="project" value="UniProtKB-KW"/>
</dbReference>
<keyword evidence="4" id="KW-0255">Endonuclease</keyword>
<organism evidence="8 9">
    <name type="scientific">Austropuccinia psidii MF-1</name>
    <dbReference type="NCBI Taxonomy" id="1389203"/>
    <lineage>
        <taxon>Eukaryota</taxon>
        <taxon>Fungi</taxon>
        <taxon>Dikarya</taxon>
        <taxon>Basidiomycota</taxon>
        <taxon>Pucciniomycotina</taxon>
        <taxon>Pucciniomycetes</taxon>
        <taxon>Pucciniales</taxon>
        <taxon>Sphaerophragmiaceae</taxon>
        <taxon>Austropuccinia</taxon>
    </lineage>
</organism>
<dbReference type="SUPFAM" id="SSF56672">
    <property type="entry name" value="DNA/RNA polymerases"/>
    <property type="match status" value="1"/>
</dbReference>
<dbReference type="InterPro" id="IPR043502">
    <property type="entry name" value="DNA/RNA_pol_sf"/>
</dbReference>
<keyword evidence="2" id="KW-0548">Nucleotidyltransferase</keyword>
<evidence type="ECO:0000256" key="2">
    <source>
        <dbReference type="ARBA" id="ARBA00022695"/>
    </source>
</evidence>
<name>A0A9Q3J8G9_9BASI</name>
<keyword evidence="9" id="KW-1185">Reference proteome</keyword>
<dbReference type="Pfam" id="PF17917">
    <property type="entry name" value="RT_RNaseH"/>
    <property type="match status" value="1"/>
</dbReference>
<dbReference type="OrthoDB" id="2194544at2759"/>
<dbReference type="InterPro" id="IPR041373">
    <property type="entry name" value="RT_RNaseH"/>
</dbReference>
<evidence type="ECO:0000256" key="1">
    <source>
        <dbReference type="ARBA" id="ARBA00022679"/>
    </source>
</evidence>
<evidence type="ECO:0000256" key="5">
    <source>
        <dbReference type="ARBA" id="ARBA00022801"/>
    </source>
</evidence>
<keyword evidence="5" id="KW-0378">Hydrolase</keyword>
<comment type="caution">
    <text evidence="8">The sequence shown here is derived from an EMBL/GenBank/DDBJ whole genome shotgun (WGS) entry which is preliminary data.</text>
</comment>
<keyword evidence="3" id="KW-0540">Nuclease</keyword>
<sequence length="191" mass="21670">MDESEDGLGAALNQVQIINEKPVEGPICFIYRKIKLTEARYGSSQMKCLCVVWALEKPNFFLEGCVFKVITDCTSVKSLLNMKTPNKNMLRHQITIQQYRGNVTILHKDGNIHKNIDGLIRCPLPNEVDNCAYVPEESFPQIPIEGISVTDLKTTFFEEVRNSYTQDKNFSILSQLLTKGFKDISLIHALD</sequence>
<gene>
    <name evidence="8" type="ORF">O181_097042</name>
</gene>
<protein>
    <recommendedName>
        <fullName evidence="7">Reverse transcriptase RNase H-like domain-containing protein</fullName>
    </recommendedName>
</protein>
<dbReference type="InterPro" id="IPR050951">
    <property type="entry name" value="Retrovirus_Pol_polyprotein"/>
</dbReference>
<dbReference type="PANTHER" id="PTHR37984:SF5">
    <property type="entry name" value="PROTEIN NYNRIN-LIKE"/>
    <property type="match status" value="1"/>
</dbReference>
<dbReference type="GO" id="GO:0016787">
    <property type="term" value="F:hydrolase activity"/>
    <property type="evidence" value="ECO:0007669"/>
    <property type="project" value="UniProtKB-KW"/>
</dbReference>
<dbReference type="Proteomes" id="UP000765509">
    <property type="component" value="Unassembled WGS sequence"/>
</dbReference>
<evidence type="ECO:0000256" key="6">
    <source>
        <dbReference type="ARBA" id="ARBA00022918"/>
    </source>
</evidence>
<keyword evidence="6" id="KW-0695">RNA-directed DNA polymerase</keyword>
<dbReference type="AlphaFoldDB" id="A0A9Q3J8G9"/>
<proteinExistence type="predicted"/>
<feature type="domain" description="Reverse transcriptase RNase H-like" evidence="7">
    <location>
        <begin position="2"/>
        <end position="99"/>
    </location>
</feature>
<accession>A0A9Q3J8G9</accession>